<dbReference type="Proteomes" id="UP000077266">
    <property type="component" value="Unassembled WGS sequence"/>
</dbReference>
<proteinExistence type="predicted"/>
<evidence type="ECO:0000313" key="3">
    <source>
        <dbReference type="Proteomes" id="UP000077266"/>
    </source>
</evidence>
<feature type="region of interest" description="Disordered" evidence="1">
    <location>
        <begin position="1"/>
        <end position="23"/>
    </location>
</feature>
<feature type="compositionally biased region" description="Pro residues" evidence="1">
    <location>
        <begin position="111"/>
        <end position="131"/>
    </location>
</feature>
<feature type="compositionally biased region" description="Low complexity" evidence="1">
    <location>
        <begin position="166"/>
        <end position="177"/>
    </location>
</feature>
<evidence type="ECO:0000256" key="1">
    <source>
        <dbReference type="SAM" id="MobiDB-lite"/>
    </source>
</evidence>
<dbReference type="EMBL" id="KV425912">
    <property type="protein sequence ID" value="KZV99125.1"/>
    <property type="molecule type" value="Genomic_DNA"/>
</dbReference>
<feature type="compositionally biased region" description="Pro residues" evidence="1">
    <location>
        <begin position="178"/>
        <end position="187"/>
    </location>
</feature>
<feature type="region of interest" description="Disordered" evidence="1">
    <location>
        <begin position="102"/>
        <end position="206"/>
    </location>
</feature>
<accession>A0A165MDX4</accession>
<name>A0A165MDX4_EXIGL</name>
<feature type="compositionally biased region" description="Pro residues" evidence="1">
    <location>
        <begin position="141"/>
        <end position="165"/>
    </location>
</feature>
<dbReference type="AlphaFoldDB" id="A0A165MDX4"/>
<gene>
    <name evidence="2" type="ORF">EXIGLDRAFT_726210</name>
</gene>
<keyword evidence="3" id="KW-1185">Reference proteome</keyword>
<dbReference type="InParanoid" id="A0A165MDX4"/>
<sequence length="393" mass="43181">MLDSDRHHGRSPDTAATRIPRATTSWSPLRYSTSLTTRPARPAPLTSTSTLSVLGTCCQTIRDLATRIPTHAVSSADELDLLQLALDSHKISLWAQQALLAHRTPERATSPAPPPPQPPAEAPVTQHPPSPAATNVTSPSTPRPAPCNIPSDKPPTTPPTEPAPPTAISTAISATPAVPDPLPPPPERVTIRLSKPTSPQDRPPNDAVVRSFNKVFDGEVVSAVSYSRQGHLVLHLKAPHTIARVKASGWRVYDKCRDLFRLRKAPAVGMESRETWSKVVLHHVPFPEWEQRWHDRPTWEEAIDKLRKELIASNNIDPSFIRDVRPLCRESDHERLISKLIRPYVAIQLSLSDADSASRLLRDGVVAHFYHCRVSPYRPRAPAATPSSVSSSS</sequence>
<reference evidence="2 3" key="1">
    <citation type="journal article" date="2016" name="Mol. Biol. Evol.">
        <title>Comparative Genomics of Early-Diverging Mushroom-Forming Fungi Provides Insights into the Origins of Lignocellulose Decay Capabilities.</title>
        <authorList>
            <person name="Nagy L.G."/>
            <person name="Riley R."/>
            <person name="Tritt A."/>
            <person name="Adam C."/>
            <person name="Daum C."/>
            <person name="Floudas D."/>
            <person name="Sun H."/>
            <person name="Yadav J.S."/>
            <person name="Pangilinan J."/>
            <person name="Larsson K.H."/>
            <person name="Matsuura K."/>
            <person name="Barry K."/>
            <person name="Labutti K."/>
            <person name="Kuo R."/>
            <person name="Ohm R.A."/>
            <person name="Bhattacharya S.S."/>
            <person name="Shirouzu T."/>
            <person name="Yoshinaga Y."/>
            <person name="Martin F.M."/>
            <person name="Grigoriev I.V."/>
            <person name="Hibbett D.S."/>
        </authorList>
    </citation>
    <scope>NUCLEOTIDE SEQUENCE [LARGE SCALE GENOMIC DNA]</scope>
    <source>
        <strain evidence="2 3">HHB12029</strain>
    </source>
</reference>
<dbReference type="OrthoDB" id="3016333at2759"/>
<evidence type="ECO:0000313" key="2">
    <source>
        <dbReference type="EMBL" id="KZV99125.1"/>
    </source>
</evidence>
<organism evidence="2 3">
    <name type="scientific">Exidia glandulosa HHB12029</name>
    <dbReference type="NCBI Taxonomy" id="1314781"/>
    <lineage>
        <taxon>Eukaryota</taxon>
        <taxon>Fungi</taxon>
        <taxon>Dikarya</taxon>
        <taxon>Basidiomycota</taxon>
        <taxon>Agaricomycotina</taxon>
        <taxon>Agaricomycetes</taxon>
        <taxon>Auriculariales</taxon>
        <taxon>Exidiaceae</taxon>
        <taxon>Exidia</taxon>
    </lineage>
</organism>
<protein>
    <submittedName>
        <fullName evidence="2">Uncharacterized protein</fullName>
    </submittedName>
</protein>